<gene>
    <name evidence="1" type="ORF">TE42_01010</name>
</gene>
<evidence type="ECO:0008006" key="3">
    <source>
        <dbReference type="Google" id="ProtNLM"/>
    </source>
</evidence>
<dbReference type="PANTHER" id="PTHR39517">
    <property type="entry name" value="SLL0192 PROTEIN"/>
    <property type="match status" value="1"/>
</dbReference>
<accession>A0A0G2HML6</accession>
<evidence type="ECO:0000313" key="1">
    <source>
        <dbReference type="EMBL" id="KKZ13235.1"/>
    </source>
</evidence>
<dbReference type="SUPFAM" id="SSF53756">
    <property type="entry name" value="UDP-Glycosyltransferase/glycogen phosphorylase"/>
    <property type="match status" value="1"/>
</dbReference>
<name>A0A0G2HML6_9SYNE</name>
<dbReference type="AlphaFoldDB" id="A0A0G2HML6"/>
<dbReference type="Proteomes" id="UP000035067">
    <property type="component" value="Unassembled WGS sequence"/>
</dbReference>
<proteinExistence type="predicted"/>
<dbReference type="NCBIfam" id="TIGR03492">
    <property type="entry name" value="lipid-A-disaccharide synthase-related protein"/>
    <property type="match status" value="1"/>
</dbReference>
<evidence type="ECO:0000313" key="2">
    <source>
        <dbReference type="Proteomes" id="UP000035067"/>
    </source>
</evidence>
<protein>
    <recommendedName>
        <fullName evidence="3">Lipid-A-disaccharide synthase</fullName>
    </recommendedName>
</protein>
<dbReference type="EMBL" id="JXQG01000003">
    <property type="protein sequence ID" value="KKZ13235.1"/>
    <property type="molecule type" value="Genomic_DNA"/>
</dbReference>
<sequence length="404" mass="43092">MIRSHGPRLLLVSNGHGEDLSGAYLGQALIRLGAHAVAFPLVGHGEAYRQLDIPKEAVATRSFPTHGMGYQSLGGILQELCNGQTIDGLRQSIAAARFARHYDAVVAVGDVVPVVVARLSRRPTFCYLVAYSSHYEGRLTLPWPCGPSLRSKRFLGVFSRDRFTAADLSTQLGRRVEFLGNPFLDAVGVSAAPLPSLYHPRVGLLPGSRLPEALNNLALMLTMLAHLPRRLNGSSLGLAAALVKEITVDHLATVAAQQGWRLQRHRSRGPGAAALELAHGSMGVELYWGRFADVLHGSQLLVAMAGTATEQAVGLAKPILQMPGAGPQFTSRFAEAQQRLLGPSVFCGMGPPGSVANAKDTARLLMVLLRDGDVPTICLHTAHERIGRRGGSQAMAQAILGSLN</sequence>
<comment type="caution">
    <text evidence="1">The sequence shown here is derived from an EMBL/GenBank/DDBJ whole genome shotgun (WGS) entry which is preliminary data.</text>
</comment>
<dbReference type="InterPro" id="IPR019994">
    <property type="entry name" value="Lipid-A-disac_synthase-rel_put"/>
</dbReference>
<dbReference type="PATRIC" id="fig|1604020.3.peg.1045"/>
<reference evidence="1 2" key="1">
    <citation type="submission" date="2015-01" db="EMBL/GenBank/DDBJ databases">
        <title>Lifestyle Evolution in Cyanobacterial Symbionts of Sponges.</title>
        <authorList>
            <person name="Burgsdorf I."/>
            <person name="Slaby B.M."/>
            <person name="Handley K.M."/>
            <person name="Haber M."/>
            <person name="Blom J."/>
            <person name="Marshall C.W."/>
            <person name="Gilbert J.A."/>
            <person name="Hentschel U."/>
            <person name="Steindler L."/>
        </authorList>
    </citation>
    <scope>NUCLEOTIDE SEQUENCE [LARGE SCALE GENOMIC DNA]</scope>
    <source>
        <strain evidence="1">SP3</strain>
    </source>
</reference>
<dbReference type="PANTHER" id="PTHR39517:SF1">
    <property type="entry name" value="LIPID-A-DISACCHARIDE SYNTHASE"/>
    <property type="match status" value="1"/>
</dbReference>
<organism evidence="1 2">
    <name type="scientific">Candidatus Synechococcus spongiarum SP3</name>
    <dbReference type="NCBI Taxonomy" id="1604020"/>
    <lineage>
        <taxon>Bacteria</taxon>
        <taxon>Bacillati</taxon>
        <taxon>Cyanobacteriota</taxon>
        <taxon>Cyanophyceae</taxon>
        <taxon>Synechococcales</taxon>
        <taxon>Synechococcaceae</taxon>
        <taxon>Synechococcus</taxon>
    </lineage>
</organism>